<dbReference type="RefSeq" id="WP_092568979.1">
    <property type="nucleotide sequence ID" value="NZ_BMXH01000009.1"/>
</dbReference>
<feature type="compositionally biased region" description="Polar residues" evidence="12">
    <location>
        <begin position="164"/>
        <end position="176"/>
    </location>
</feature>
<comment type="similarity">
    <text evidence="2 9 10">Belongs to the TRAFAC class translation factor GTPase superfamily. Classic translation factor GTPase family. IF-2 subfamily.</text>
</comment>
<dbReference type="Pfam" id="PF08364">
    <property type="entry name" value="IF2_assoc"/>
    <property type="match status" value="1"/>
</dbReference>
<dbReference type="GO" id="GO:0005525">
    <property type="term" value="F:GTP binding"/>
    <property type="evidence" value="ECO:0007669"/>
    <property type="project" value="UniProtKB-KW"/>
</dbReference>
<dbReference type="FunFam" id="2.40.30.10:FF:000007">
    <property type="entry name" value="Translation initiation factor IF-2"/>
    <property type="match status" value="1"/>
</dbReference>
<dbReference type="InterPro" id="IPR000178">
    <property type="entry name" value="TF_IF2_bacterial-like"/>
</dbReference>
<organism evidence="14 15">
    <name type="scientific">Aidingimonas halophila</name>
    <dbReference type="NCBI Taxonomy" id="574349"/>
    <lineage>
        <taxon>Bacteria</taxon>
        <taxon>Pseudomonadati</taxon>
        <taxon>Pseudomonadota</taxon>
        <taxon>Gammaproteobacteria</taxon>
        <taxon>Oceanospirillales</taxon>
        <taxon>Halomonadaceae</taxon>
        <taxon>Aidingimonas</taxon>
    </lineage>
</organism>
<dbReference type="Pfam" id="PF22042">
    <property type="entry name" value="EF-G_D2"/>
    <property type="match status" value="1"/>
</dbReference>
<gene>
    <name evidence="9" type="primary">infB</name>
    <name evidence="14" type="ORF">SAMN05443545_103419</name>
</gene>
<sequence length="891" mass="96485">MSEMTVKDFAAKVGREVPRLLEQMKEAGLPHKSEGDAVSEEDKQRLLDYLTKSHGGGRGSRNRITLTRKTKSRIRSGERGKTIEVQVRKKRTYVKRGEEEQEQAAVESQPEDTGPRQLVGDMADSRQQAEAEAQAVAAEAAESEASEASEAAAESVPEQPPVTEATQSQTAEQSDAVTEVSEAKGEETPQESESVSQAQEAAAPSPTEPEIPVPELDESAKGGEEAGSAPPKEHRGDARRAPKKASGKKGRHGRSDDEDRSEREERRRGGKKTKRAERRGNRRGGRDGNGGGKHGFQKPTQPIVREVTIPESISVAELADKMSIKANEVIKAMFSMGAAVTINQTIDQETAVIVVEEMGHKPKLVKDDALETEVLEAISYEGEEVARDPVVTVMGHVDHGKTSLLDYIRQAKVATGEAGGITQHIGAYHVEAEKVQGNHGGVTFLDTPGHAAFTAMRARGAKSTDVVILVVAADDGVMPQTIEAIEHAQAAEVPIVVAVNKMDKEGADPDRVKNELSQHGVISEEWGGDTQFVYVSAQTGDGIDELLEAVLLVSEVLELKAVPEAPGKGVVVESRLDKGRGPVATVLVQNGTLRKGDIVLAGLHYGRVRALTNELGQQVEEVGPAMPVEIQGLDGTPDAGDDFMVVADEKKAREVANFRQGKYREVRLARQQKAKLENMFSQMGQEEVAKVNIVLKADVQGSLEAIRGALEDLSTDEVQVAVVSSGVGGITGTDANLALASDAILIGFNVRADAAAREIIEREGLELRYYSVIYQLIDEVKQAMSGMLEPEWKEEIVGIAEVRDVFRAPKIGAVAGCMVVEGTVHRHKKIRVLRDNVVIYEGELESLRRYKDDVNEVRNGMECGIGVKNYNDVQVGDKIEVFDQIKVERSL</sequence>
<feature type="domain" description="Tr-type G" evidence="13">
    <location>
        <begin position="386"/>
        <end position="560"/>
    </location>
</feature>
<dbReference type="Pfam" id="PF00009">
    <property type="entry name" value="GTP_EFTU"/>
    <property type="match status" value="1"/>
</dbReference>
<dbReference type="Gene3D" id="2.40.30.10">
    <property type="entry name" value="Translation factors"/>
    <property type="match status" value="2"/>
</dbReference>
<dbReference type="PANTHER" id="PTHR43381:SF5">
    <property type="entry name" value="TR-TYPE G DOMAIN-CONTAINING PROTEIN"/>
    <property type="match status" value="1"/>
</dbReference>
<comment type="subcellular location">
    <subcellularLocation>
        <location evidence="1 9 11">Cytoplasm</location>
    </subcellularLocation>
</comment>
<evidence type="ECO:0000256" key="10">
    <source>
        <dbReference type="RuleBase" id="RU000644"/>
    </source>
</evidence>
<feature type="compositionally biased region" description="Low complexity" evidence="12">
    <location>
        <begin position="148"/>
        <end position="157"/>
    </location>
</feature>
<dbReference type="CDD" id="cd01887">
    <property type="entry name" value="IF2_eIF5B"/>
    <property type="match status" value="1"/>
</dbReference>
<dbReference type="Gene3D" id="3.40.50.300">
    <property type="entry name" value="P-loop containing nucleotide triphosphate hydrolases"/>
    <property type="match status" value="1"/>
</dbReference>
<accession>A0A1H2YCA9</accession>
<dbReference type="Gene3D" id="3.30.56.50">
    <property type="entry name" value="Putative DNA-binding domain, N-terminal subdomain of bacterial translation initiation factor IF2"/>
    <property type="match status" value="1"/>
</dbReference>
<dbReference type="Pfam" id="PF03144">
    <property type="entry name" value="GTP_EFTU_D2"/>
    <property type="match status" value="1"/>
</dbReference>
<dbReference type="SUPFAM" id="SSF52156">
    <property type="entry name" value="Initiation factor IF2/eIF5b, domain 3"/>
    <property type="match status" value="1"/>
</dbReference>
<dbReference type="FunFam" id="3.40.50.10050:FF:000001">
    <property type="entry name" value="Translation initiation factor IF-2"/>
    <property type="match status" value="1"/>
</dbReference>
<dbReference type="InterPro" id="IPR013575">
    <property type="entry name" value="IF2_assoc_dom_bac"/>
</dbReference>
<dbReference type="Gene3D" id="3.40.50.10050">
    <property type="entry name" value="Translation initiation factor IF- 2, domain 3"/>
    <property type="match status" value="1"/>
</dbReference>
<name>A0A1H2YCA9_9GAMM</name>
<dbReference type="InterPro" id="IPR009061">
    <property type="entry name" value="DNA-bd_dom_put_sf"/>
</dbReference>
<feature type="binding site" evidence="9">
    <location>
        <begin position="500"/>
        <end position="503"/>
    </location>
    <ligand>
        <name>GTP</name>
        <dbReference type="ChEBI" id="CHEBI:37565"/>
    </ligand>
</feature>
<dbReference type="CDD" id="cd03692">
    <property type="entry name" value="mtIF2_IVc"/>
    <property type="match status" value="1"/>
</dbReference>
<dbReference type="InterPro" id="IPR015760">
    <property type="entry name" value="TIF_IF2"/>
</dbReference>
<evidence type="ECO:0000256" key="5">
    <source>
        <dbReference type="ARBA" id="ARBA00022540"/>
    </source>
</evidence>
<dbReference type="AlphaFoldDB" id="A0A1H2YCA9"/>
<dbReference type="GO" id="GO:0003924">
    <property type="term" value="F:GTPase activity"/>
    <property type="evidence" value="ECO:0007669"/>
    <property type="project" value="UniProtKB-UniRule"/>
</dbReference>
<dbReference type="InterPro" id="IPR005225">
    <property type="entry name" value="Small_GTP-bd"/>
</dbReference>
<feature type="binding site" evidence="9">
    <location>
        <begin position="446"/>
        <end position="450"/>
    </location>
    <ligand>
        <name>GTP</name>
        <dbReference type="ChEBI" id="CHEBI:37565"/>
    </ligand>
</feature>
<dbReference type="SUPFAM" id="SSF46955">
    <property type="entry name" value="Putative DNA-binding domain"/>
    <property type="match status" value="1"/>
</dbReference>
<dbReference type="PRINTS" id="PR00315">
    <property type="entry name" value="ELONGATNFCT"/>
</dbReference>
<evidence type="ECO:0000256" key="12">
    <source>
        <dbReference type="SAM" id="MobiDB-lite"/>
    </source>
</evidence>
<reference evidence="14 15" key="1">
    <citation type="submission" date="2016-10" db="EMBL/GenBank/DDBJ databases">
        <authorList>
            <person name="de Groot N.N."/>
        </authorList>
    </citation>
    <scope>NUCLEOTIDE SEQUENCE [LARGE SCALE GENOMIC DNA]</scope>
    <source>
        <strain evidence="14 15">DSM 19219</strain>
    </source>
</reference>
<dbReference type="Pfam" id="PF04760">
    <property type="entry name" value="IF2_N"/>
    <property type="match status" value="2"/>
</dbReference>
<evidence type="ECO:0000259" key="13">
    <source>
        <dbReference type="PROSITE" id="PS51722"/>
    </source>
</evidence>
<dbReference type="InterPro" id="IPR053905">
    <property type="entry name" value="EF-G-like_DII"/>
</dbReference>
<dbReference type="InterPro" id="IPR009000">
    <property type="entry name" value="Transl_B-barrel_sf"/>
</dbReference>
<comment type="function">
    <text evidence="9 10">One of the essential components for the initiation of protein synthesis. Protects formylmethionyl-tRNA from spontaneous hydrolysis and promotes its binding to the 30S ribosomal subunits. Also involved in the hydrolysis of GTP during the formation of the 70S ribosomal complex.</text>
</comment>
<evidence type="ECO:0000256" key="4">
    <source>
        <dbReference type="ARBA" id="ARBA00022490"/>
    </source>
</evidence>
<evidence type="ECO:0000256" key="2">
    <source>
        <dbReference type="ARBA" id="ARBA00007733"/>
    </source>
</evidence>
<dbReference type="PROSITE" id="PS51722">
    <property type="entry name" value="G_TR_2"/>
    <property type="match status" value="1"/>
</dbReference>
<evidence type="ECO:0000256" key="8">
    <source>
        <dbReference type="ARBA" id="ARBA00023134"/>
    </source>
</evidence>
<evidence type="ECO:0000256" key="11">
    <source>
        <dbReference type="RuleBase" id="RU000645"/>
    </source>
</evidence>
<dbReference type="Pfam" id="PF11987">
    <property type="entry name" value="IF-2"/>
    <property type="match status" value="1"/>
</dbReference>
<dbReference type="STRING" id="574349.SAMN05443545_103419"/>
<keyword evidence="6 9" id="KW-0547">Nucleotide-binding</keyword>
<dbReference type="SUPFAM" id="SSF52540">
    <property type="entry name" value="P-loop containing nucleoside triphosphate hydrolases"/>
    <property type="match status" value="1"/>
</dbReference>
<feature type="compositionally biased region" description="Basic and acidic residues" evidence="12">
    <location>
        <begin position="231"/>
        <end position="240"/>
    </location>
</feature>
<feature type="compositionally biased region" description="Basic and acidic residues" evidence="12">
    <location>
        <begin position="253"/>
        <end position="267"/>
    </location>
</feature>
<dbReference type="GO" id="GO:0005829">
    <property type="term" value="C:cytosol"/>
    <property type="evidence" value="ECO:0007669"/>
    <property type="project" value="TreeGrafter"/>
</dbReference>
<dbReference type="InterPro" id="IPR036925">
    <property type="entry name" value="TIF_IF2_dom3_sf"/>
</dbReference>
<evidence type="ECO:0000256" key="1">
    <source>
        <dbReference type="ARBA" id="ARBA00004496"/>
    </source>
</evidence>
<feature type="region of interest" description="Disordered" evidence="12">
    <location>
        <begin position="50"/>
        <end position="305"/>
    </location>
</feature>
<dbReference type="InterPro" id="IPR006847">
    <property type="entry name" value="IF2_N"/>
</dbReference>
<evidence type="ECO:0000256" key="6">
    <source>
        <dbReference type="ARBA" id="ARBA00022741"/>
    </source>
</evidence>
<evidence type="ECO:0000313" key="15">
    <source>
        <dbReference type="Proteomes" id="UP000198500"/>
    </source>
</evidence>
<dbReference type="InterPro" id="IPR027417">
    <property type="entry name" value="P-loop_NTPase"/>
</dbReference>
<dbReference type="HAMAP" id="MF_00100_B">
    <property type="entry name" value="IF_2_B"/>
    <property type="match status" value="1"/>
</dbReference>
<feature type="binding site" evidence="9">
    <location>
        <begin position="395"/>
        <end position="402"/>
    </location>
    <ligand>
        <name>GTP</name>
        <dbReference type="ChEBI" id="CHEBI:37565"/>
    </ligand>
</feature>
<evidence type="ECO:0000256" key="3">
    <source>
        <dbReference type="ARBA" id="ARBA00020675"/>
    </source>
</evidence>
<feature type="compositionally biased region" description="Low complexity" evidence="12">
    <location>
        <begin position="191"/>
        <end position="205"/>
    </location>
</feature>
<proteinExistence type="inferred from homology"/>
<dbReference type="NCBIfam" id="TIGR00487">
    <property type="entry name" value="IF-2"/>
    <property type="match status" value="1"/>
</dbReference>
<evidence type="ECO:0000313" key="14">
    <source>
        <dbReference type="EMBL" id="SDX02468.1"/>
    </source>
</evidence>
<dbReference type="InterPro" id="IPR000795">
    <property type="entry name" value="T_Tr_GTP-bd_dom"/>
</dbReference>
<dbReference type="CDD" id="cd03702">
    <property type="entry name" value="IF2_mtIF2_II"/>
    <property type="match status" value="1"/>
</dbReference>
<protein>
    <recommendedName>
        <fullName evidence="3 9">Translation initiation factor IF-2</fullName>
    </recommendedName>
</protein>
<dbReference type="Proteomes" id="UP000198500">
    <property type="component" value="Unassembled WGS sequence"/>
</dbReference>
<evidence type="ECO:0000256" key="9">
    <source>
        <dbReference type="HAMAP-Rule" id="MF_00100"/>
    </source>
</evidence>
<dbReference type="EMBL" id="FNNI01000003">
    <property type="protein sequence ID" value="SDX02468.1"/>
    <property type="molecule type" value="Genomic_DNA"/>
</dbReference>
<evidence type="ECO:0000256" key="7">
    <source>
        <dbReference type="ARBA" id="ARBA00022917"/>
    </source>
</evidence>
<dbReference type="FunFam" id="3.40.50.300:FF:000019">
    <property type="entry name" value="Translation initiation factor IF-2"/>
    <property type="match status" value="1"/>
</dbReference>
<dbReference type="GO" id="GO:0003743">
    <property type="term" value="F:translation initiation factor activity"/>
    <property type="evidence" value="ECO:0007669"/>
    <property type="project" value="UniProtKB-UniRule"/>
</dbReference>
<dbReference type="OrthoDB" id="9811804at2"/>
<keyword evidence="7 9" id="KW-0648">Protein biosynthesis</keyword>
<dbReference type="InterPro" id="IPR044145">
    <property type="entry name" value="IF2_II"/>
</dbReference>
<keyword evidence="8 9" id="KW-0342">GTP-binding</keyword>
<dbReference type="PROSITE" id="PS01176">
    <property type="entry name" value="IF2"/>
    <property type="match status" value="1"/>
</dbReference>
<keyword evidence="15" id="KW-1185">Reference proteome</keyword>
<dbReference type="InterPro" id="IPR023115">
    <property type="entry name" value="TIF_IF2_dom3"/>
</dbReference>
<feature type="compositionally biased region" description="Low complexity" evidence="12">
    <location>
        <begin position="130"/>
        <end position="140"/>
    </location>
</feature>
<dbReference type="PANTHER" id="PTHR43381">
    <property type="entry name" value="TRANSLATION INITIATION FACTOR IF-2-RELATED"/>
    <property type="match status" value="1"/>
</dbReference>
<dbReference type="SUPFAM" id="SSF50447">
    <property type="entry name" value="Translation proteins"/>
    <property type="match status" value="2"/>
</dbReference>
<feature type="compositionally biased region" description="Basic residues" evidence="12">
    <location>
        <begin position="241"/>
        <end position="252"/>
    </location>
</feature>
<keyword evidence="5 9" id="KW-0396">Initiation factor</keyword>
<comment type="caution">
    <text evidence="9">Lacks conserved residue(s) required for the propagation of feature annotation.</text>
</comment>
<feature type="compositionally biased region" description="Basic residues" evidence="12">
    <location>
        <begin position="268"/>
        <end position="283"/>
    </location>
</feature>
<dbReference type="InterPro" id="IPR004161">
    <property type="entry name" value="EFTu-like_2"/>
</dbReference>
<dbReference type="FunFam" id="2.40.30.10:FF:000008">
    <property type="entry name" value="Translation initiation factor IF-2"/>
    <property type="match status" value="1"/>
</dbReference>
<dbReference type="NCBIfam" id="TIGR00231">
    <property type="entry name" value="small_GTP"/>
    <property type="match status" value="1"/>
</dbReference>
<keyword evidence="4 9" id="KW-0963">Cytoplasm</keyword>